<evidence type="ECO:0000256" key="1">
    <source>
        <dbReference type="SAM" id="Coils"/>
    </source>
</evidence>
<keyword evidence="3" id="KW-1185">Reference proteome</keyword>
<evidence type="ECO:0000313" key="3">
    <source>
        <dbReference type="Proteomes" id="UP000614047"/>
    </source>
</evidence>
<evidence type="ECO:0000313" key="2">
    <source>
        <dbReference type="EMBL" id="MBG6089960.1"/>
    </source>
</evidence>
<proteinExistence type="predicted"/>
<feature type="coiled-coil region" evidence="1">
    <location>
        <begin position="10"/>
        <end position="37"/>
    </location>
</feature>
<gene>
    <name evidence="2" type="ORF">IW256_004073</name>
</gene>
<accession>A0A931GK91</accession>
<dbReference type="EMBL" id="JADOUA010000001">
    <property type="protein sequence ID" value="MBG6089960.1"/>
    <property type="molecule type" value="Genomic_DNA"/>
</dbReference>
<organism evidence="2 3">
    <name type="scientific">Actinomadura viridis</name>
    <dbReference type="NCBI Taxonomy" id="58110"/>
    <lineage>
        <taxon>Bacteria</taxon>
        <taxon>Bacillati</taxon>
        <taxon>Actinomycetota</taxon>
        <taxon>Actinomycetes</taxon>
        <taxon>Streptosporangiales</taxon>
        <taxon>Thermomonosporaceae</taxon>
        <taxon>Actinomadura</taxon>
    </lineage>
</organism>
<protein>
    <submittedName>
        <fullName evidence="2">Uncharacterized protein</fullName>
    </submittedName>
</protein>
<sequence length="115" mass="12736">MNPFTIAEQLGKLGVDLDKAKDDLGRLENEAIEAEGAFRVKYSKIFRGAAGSVEDRKQIAIFECDEEWRIWGKAAALVRLQKEHIRALHARIDVGRTLASTARAEASLAQSGWSP</sequence>
<dbReference type="Proteomes" id="UP000614047">
    <property type="component" value="Unassembled WGS sequence"/>
</dbReference>
<name>A0A931GK91_9ACTN</name>
<reference evidence="2" key="1">
    <citation type="submission" date="2020-11" db="EMBL/GenBank/DDBJ databases">
        <title>Sequencing the genomes of 1000 actinobacteria strains.</title>
        <authorList>
            <person name="Klenk H.-P."/>
        </authorList>
    </citation>
    <scope>NUCLEOTIDE SEQUENCE</scope>
    <source>
        <strain evidence="2">DSM 43175</strain>
    </source>
</reference>
<dbReference type="RefSeq" id="WP_197012495.1">
    <property type="nucleotide sequence ID" value="NZ_BAABES010000010.1"/>
</dbReference>
<keyword evidence="1" id="KW-0175">Coiled coil</keyword>
<dbReference type="AlphaFoldDB" id="A0A931GK91"/>
<comment type="caution">
    <text evidence="2">The sequence shown here is derived from an EMBL/GenBank/DDBJ whole genome shotgun (WGS) entry which is preliminary data.</text>
</comment>